<dbReference type="CDD" id="cd10322">
    <property type="entry name" value="SLC5sbd"/>
    <property type="match status" value="1"/>
</dbReference>
<dbReference type="AlphaFoldDB" id="A0AAX0RXM4"/>
<dbReference type="GO" id="GO:0005886">
    <property type="term" value="C:plasma membrane"/>
    <property type="evidence" value="ECO:0007669"/>
    <property type="project" value="TreeGrafter"/>
</dbReference>
<feature type="transmembrane region" description="Helical" evidence="8">
    <location>
        <begin position="43"/>
        <end position="66"/>
    </location>
</feature>
<evidence type="ECO:0000256" key="4">
    <source>
        <dbReference type="ARBA" id="ARBA00022692"/>
    </source>
</evidence>
<feature type="transmembrane region" description="Helical" evidence="8">
    <location>
        <begin position="157"/>
        <end position="176"/>
    </location>
</feature>
<feature type="transmembrane region" description="Helical" evidence="8">
    <location>
        <begin position="72"/>
        <end position="91"/>
    </location>
</feature>
<feature type="transmembrane region" description="Helical" evidence="8">
    <location>
        <begin position="419"/>
        <end position="437"/>
    </location>
</feature>
<keyword evidence="5 8" id="KW-1133">Transmembrane helix</keyword>
<evidence type="ECO:0000256" key="6">
    <source>
        <dbReference type="ARBA" id="ARBA00023136"/>
    </source>
</evidence>
<dbReference type="PANTHER" id="PTHR48086">
    <property type="entry name" value="SODIUM/PROLINE SYMPORTER-RELATED"/>
    <property type="match status" value="1"/>
</dbReference>
<feature type="transmembrane region" description="Helical" evidence="8">
    <location>
        <begin position="119"/>
        <end position="137"/>
    </location>
</feature>
<name>A0AAX0RXM4_9BACI</name>
<evidence type="ECO:0000256" key="8">
    <source>
        <dbReference type="SAM" id="Phobius"/>
    </source>
</evidence>
<evidence type="ECO:0000313" key="9">
    <source>
        <dbReference type="EMBL" id="PEJ27328.1"/>
    </source>
</evidence>
<feature type="transmembrane region" description="Helical" evidence="8">
    <location>
        <begin position="6"/>
        <end position="22"/>
    </location>
</feature>
<comment type="caution">
    <text evidence="9">The sequence shown here is derived from an EMBL/GenBank/DDBJ whole genome shotgun (WGS) entry which is preliminary data.</text>
</comment>
<dbReference type="GO" id="GO:0022857">
    <property type="term" value="F:transmembrane transporter activity"/>
    <property type="evidence" value="ECO:0007669"/>
    <property type="project" value="InterPro"/>
</dbReference>
<evidence type="ECO:0000256" key="3">
    <source>
        <dbReference type="ARBA" id="ARBA00022448"/>
    </source>
</evidence>
<feature type="transmembrane region" description="Helical" evidence="8">
    <location>
        <begin position="235"/>
        <end position="258"/>
    </location>
</feature>
<keyword evidence="6 8" id="KW-0472">Membrane</keyword>
<keyword evidence="4 8" id="KW-0812">Transmembrane</keyword>
<accession>A0AAX0RXM4</accession>
<dbReference type="GeneID" id="97409998"/>
<protein>
    <submittedName>
        <fullName evidence="9">Sodium:solute symporter</fullName>
    </submittedName>
</protein>
<evidence type="ECO:0000256" key="1">
    <source>
        <dbReference type="ARBA" id="ARBA00004141"/>
    </source>
</evidence>
<evidence type="ECO:0000256" key="7">
    <source>
        <dbReference type="RuleBase" id="RU362091"/>
    </source>
</evidence>
<comment type="similarity">
    <text evidence="2 7">Belongs to the sodium:solute symporter (SSF) (TC 2.A.21) family.</text>
</comment>
<organism evidence="9 10">
    <name type="scientific">Peribacillus butanolivorans</name>
    <dbReference type="NCBI Taxonomy" id="421767"/>
    <lineage>
        <taxon>Bacteria</taxon>
        <taxon>Bacillati</taxon>
        <taxon>Bacillota</taxon>
        <taxon>Bacilli</taxon>
        <taxon>Bacillales</taxon>
        <taxon>Bacillaceae</taxon>
        <taxon>Peribacillus</taxon>
    </lineage>
</organism>
<evidence type="ECO:0000256" key="5">
    <source>
        <dbReference type="ARBA" id="ARBA00022989"/>
    </source>
</evidence>
<feature type="transmembrane region" description="Helical" evidence="8">
    <location>
        <begin position="457"/>
        <end position="477"/>
    </location>
</feature>
<reference evidence="9 10" key="1">
    <citation type="submission" date="2017-09" db="EMBL/GenBank/DDBJ databases">
        <title>Large-scale bioinformatics analysis of Bacillus genomes uncovers conserved roles of natural products in bacterial physiology.</title>
        <authorList>
            <consortium name="Agbiome Team Llc"/>
            <person name="Bleich R.M."/>
            <person name="Kirk G.J."/>
            <person name="Santa Maria K.C."/>
            <person name="Allen S.E."/>
            <person name="Farag S."/>
            <person name="Shank E.A."/>
            <person name="Bowers A."/>
        </authorList>
    </citation>
    <scope>NUCLEOTIDE SEQUENCE [LARGE SCALE GENOMIC DNA]</scope>
    <source>
        <strain evidence="9 10">AFS003229</strain>
    </source>
</reference>
<dbReference type="Pfam" id="PF00474">
    <property type="entry name" value="SSF"/>
    <property type="match status" value="1"/>
</dbReference>
<dbReference type="InterPro" id="IPR038377">
    <property type="entry name" value="Na/Glc_symporter_sf"/>
</dbReference>
<feature type="transmembrane region" description="Helical" evidence="8">
    <location>
        <begin position="364"/>
        <end position="382"/>
    </location>
</feature>
<keyword evidence="3" id="KW-0813">Transport</keyword>
<gene>
    <name evidence="9" type="ORF">CN689_23770</name>
</gene>
<feature type="transmembrane region" description="Helical" evidence="8">
    <location>
        <begin position="188"/>
        <end position="206"/>
    </location>
</feature>
<sequence length="496" mass="53497">MNISLFIIAIFLVLALYLGIKARKGKDMDMEQFAVGGRGFGTFFIFLLIAGEIYTTFTFLGGSGWAYSKGAAAYYVPAYIFLAYVLSYWLVPKIWRYSKQHSIISQPDYFASKYSSRSMGMLVAVLGSLALVPYIVIQLKGLGIIVSEASYGAISPVAASIIGAIVVTTYVMISGIHGSAWTAILKDFMILVVVIFLGIYIPFHYFGGIQPMFETVQSAKPEMLILADQGLSQSWFISTVLLNALGFYLLPQTFMVVLSSNGERTLRKNAIALPLYTLLLLFVFFIGFAAIMEIPGLQGADGDLSLLRLAIQTFDPWVIGLIGAAGLLTALVPASVMLMAASVGLTNSFYKVLVPAANEKQQLIVSRLIIIGISIIALIVTVTGGEALAILNIMSYSLITQLAPALFCSLPKSNIINKYGAIAGIFAGVLIVLYATISGVKIATFLPNIPHVINDISTGVIALLINIIVTFIVSGLTKNITIHGKQMNNMNKSNIS</sequence>
<dbReference type="EMBL" id="NUEQ01000101">
    <property type="protein sequence ID" value="PEJ27328.1"/>
    <property type="molecule type" value="Genomic_DNA"/>
</dbReference>
<dbReference type="Gene3D" id="1.20.1730.10">
    <property type="entry name" value="Sodium/glucose cotransporter"/>
    <property type="match status" value="1"/>
</dbReference>
<feature type="transmembrane region" description="Helical" evidence="8">
    <location>
        <begin position="317"/>
        <end position="343"/>
    </location>
</feature>
<comment type="subcellular location">
    <subcellularLocation>
        <location evidence="1">Membrane</location>
        <topology evidence="1">Multi-pass membrane protein</topology>
    </subcellularLocation>
</comment>
<dbReference type="PROSITE" id="PS50283">
    <property type="entry name" value="NA_SOLUT_SYMP_3"/>
    <property type="match status" value="1"/>
</dbReference>
<feature type="transmembrane region" description="Helical" evidence="8">
    <location>
        <begin position="270"/>
        <end position="297"/>
    </location>
</feature>
<dbReference type="InterPro" id="IPR050277">
    <property type="entry name" value="Sodium:Solute_Symporter"/>
</dbReference>
<evidence type="ECO:0000313" key="10">
    <source>
        <dbReference type="Proteomes" id="UP000220106"/>
    </source>
</evidence>
<proteinExistence type="inferred from homology"/>
<dbReference type="Proteomes" id="UP000220106">
    <property type="component" value="Unassembled WGS sequence"/>
</dbReference>
<feature type="transmembrane region" description="Helical" evidence="8">
    <location>
        <begin position="388"/>
        <end position="407"/>
    </location>
</feature>
<dbReference type="RefSeq" id="WP_053346152.1">
    <property type="nucleotide sequence ID" value="NZ_CP050509.1"/>
</dbReference>
<dbReference type="InterPro" id="IPR001734">
    <property type="entry name" value="Na/solute_symporter"/>
</dbReference>
<dbReference type="PANTHER" id="PTHR48086:SF8">
    <property type="entry name" value="MONOCARBOXYLIC ACID PERMEASE"/>
    <property type="match status" value="1"/>
</dbReference>
<evidence type="ECO:0000256" key="2">
    <source>
        <dbReference type="ARBA" id="ARBA00006434"/>
    </source>
</evidence>